<dbReference type="GO" id="GO:0003682">
    <property type="term" value="F:chromatin binding"/>
    <property type="evidence" value="ECO:0007669"/>
    <property type="project" value="TreeGrafter"/>
</dbReference>
<dbReference type="GO" id="GO:0006367">
    <property type="term" value="P:transcription initiation at RNA polymerase II promoter"/>
    <property type="evidence" value="ECO:0007669"/>
    <property type="project" value="TreeGrafter"/>
</dbReference>
<gene>
    <name evidence="1" type="ORF">AYBTSS11_LOCUS11868</name>
</gene>
<dbReference type="GO" id="GO:0000976">
    <property type="term" value="F:transcription cis-regulatory region binding"/>
    <property type="evidence" value="ECO:0007669"/>
    <property type="project" value="TreeGrafter"/>
</dbReference>
<dbReference type="InterPro" id="IPR037813">
    <property type="entry name" value="TAF2"/>
</dbReference>
<evidence type="ECO:0000313" key="2">
    <source>
        <dbReference type="Proteomes" id="UP001189624"/>
    </source>
</evidence>
<dbReference type="Gene3D" id="2.60.40.1730">
    <property type="entry name" value="tricorn interacting facor f3 domain"/>
    <property type="match status" value="1"/>
</dbReference>
<dbReference type="GO" id="GO:0005669">
    <property type="term" value="C:transcription factor TFIID complex"/>
    <property type="evidence" value="ECO:0007669"/>
    <property type="project" value="InterPro"/>
</dbReference>
<dbReference type="EMBL" id="OY731400">
    <property type="protein sequence ID" value="CAJ1944348.1"/>
    <property type="molecule type" value="Genomic_DNA"/>
</dbReference>
<accession>A0AA86V9V9</accession>
<dbReference type="PANTHER" id="PTHR15137:SF9">
    <property type="entry name" value="TRANSCRIPTION INITIATION FACTOR TFIID SUBUNIT 2"/>
    <property type="match status" value="1"/>
</dbReference>
<dbReference type="Proteomes" id="UP001189624">
    <property type="component" value="Chromosome 3"/>
</dbReference>
<protein>
    <recommendedName>
        <fullName evidence="3">Transcription initiation factor TFIID subunit 2</fullName>
    </recommendedName>
</protein>
<reference evidence="1" key="1">
    <citation type="submission" date="2023-10" db="EMBL/GenBank/DDBJ databases">
        <authorList>
            <person name="Domelevo Entfellner J.-B."/>
        </authorList>
    </citation>
    <scope>NUCLEOTIDE SEQUENCE</scope>
</reference>
<name>A0AA86V9V9_9FABA</name>
<dbReference type="GO" id="GO:0016251">
    <property type="term" value="F:RNA polymerase II general transcription initiation factor activity"/>
    <property type="evidence" value="ECO:0007669"/>
    <property type="project" value="TreeGrafter"/>
</dbReference>
<evidence type="ECO:0000313" key="1">
    <source>
        <dbReference type="EMBL" id="CAJ1944348.1"/>
    </source>
</evidence>
<dbReference type="Gramene" id="rna-AYBTSS11_LOCUS11868">
    <property type="protein sequence ID" value="CAJ1944348.1"/>
    <property type="gene ID" value="gene-AYBTSS11_LOCUS11868"/>
</dbReference>
<organism evidence="1 2">
    <name type="scientific">Sphenostylis stenocarpa</name>
    <dbReference type="NCBI Taxonomy" id="92480"/>
    <lineage>
        <taxon>Eukaryota</taxon>
        <taxon>Viridiplantae</taxon>
        <taxon>Streptophyta</taxon>
        <taxon>Embryophyta</taxon>
        <taxon>Tracheophyta</taxon>
        <taxon>Spermatophyta</taxon>
        <taxon>Magnoliopsida</taxon>
        <taxon>eudicotyledons</taxon>
        <taxon>Gunneridae</taxon>
        <taxon>Pentapetalae</taxon>
        <taxon>rosids</taxon>
        <taxon>fabids</taxon>
        <taxon>Fabales</taxon>
        <taxon>Fabaceae</taxon>
        <taxon>Papilionoideae</taxon>
        <taxon>50 kb inversion clade</taxon>
        <taxon>NPAAA clade</taxon>
        <taxon>indigoferoid/millettioid clade</taxon>
        <taxon>Phaseoleae</taxon>
        <taxon>Sphenostylis</taxon>
    </lineage>
</organism>
<dbReference type="SUPFAM" id="SSF63737">
    <property type="entry name" value="Leukotriene A4 hydrolase N-terminal domain"/>
    <property type="match status" value="1"/>
</dbReference>
<dbReference type="AlphaFoldDB" id="A0AA86V9V9"/>
<keyword evidence="2" id="KW-1185">Reference proteome</keyword>
<sequence length="218" mass="24081">MDKSLGLALPNITSAFSEGDTLKERERYLDSNSILIRLSFLTLSPMAKPRKPKNSEDPKPENSGALVHHQKLCLSIDVDKCLVHGYTELEIAVPEIGIVGLHAENLGIESVWVDGEPTEFEYYPHHQQQVEDDKRFSSVCSPSSAADAAVSVYMSALEKELVPNLLINCCKPSKTESEQQQEQPVSENGFHSSAESKQVVVAVYELLVSVLTPLLNNF</sequence>
<evidence type="ECO:0008006" key="3">
    <source>
        <dbReference type="Google" id="ProtNLM"/>
    </source>
</evidence>
<proteinExistence type="predicted"/>
<dbReference type="InterPro" id="IPR042097">
    <property type="entry name" value="Aminopeptidase_N-like_N_sf"/>
</dbReference>
<dbReference type="PANTHER" id="PTHR15137">
    <property type="entry name" value="TRANSCRIPTION INITIATION FACTOR TFIID"/>
    <property type="match status" value="1"/>
</dbReference>